<protein>
    <submittedName>
        <fullName evidence="2">Uncharacterized protein</fullName>
    </submittedName>
</protein>
<proteinExistence type="predicted"/>
<feature type="compositionally biased region" description="Low complexity" evidence="1">
    <location>
        <begin position="120"/>
        <end position="131"/>
    </location>
</feature>
<feature type="region of interest" description="Disordered" evidence="1">
    <location>
        <begin position="120"/>
        <end position="150"/>
    </location>
</feature>
<sequence>MSRATRVSTIRRHLVEGGLVDLGLSEAAQKAGHPARREADGFTARQHVDATGALLVIVGAYGPDWFTTMREARHRLEQPYVKCHVDGDAAGLADHELLVRWATSAELQARKTAQGAGQAQLAALMRQQETQQRAEEQRRALEDAGQSGLF</sequence>
<evidence type="ECO:0000313" key="3">
    <source>
        <dbReference type="Proteomes" id="UP001601288"/>
    </source>
</evidence>
<dbReference type="Proteomes" id="UP001601288">
    <property type="component" value="Unassembled WGS sequence"/>
</dbReference>
<comment type="caution">
    <text evidence="2">The sequence shown here is derived from an EMBL/GenBank/DDBJ whole genome shotgun (WGS) entry which is preliminary data.</text>
</comment>
<reference evidence="2 3" key="1">
    <citation type="submission" date="2024-10" db="EMBL/GenBank/DDBJ databases">
        <title>The Natural Products Discovery Center: Release of the First 8490 Sequenced Strains for Exploring Actinobacteria Biosynthetic Diversity.</title>
        <authorList>
            <person name="Kalkreuter E."/>
            <person name="Kautsar S.A."/>
            <person name="Yang D."/>
            <person name="Bader C.D."/>
            <person name="Teijaro C.N."/>
            <person name="Fluegel L."/>
            <person name="Davis C.M."/>
            <person name="Simpson J.R."/>
            <person name="Lauterbach L."/>
            <person name="Steele A.D."/>
            <person name="Gui C."/>
            <person name="Meng S."/>
            <person name="Li G."/>
            <person name="Viehrig K."/>
            <person name="Ye F."/>
            <person name="Su P."/>
            <person name="Kiefer A.F."/>
            <person name="Nichols A."/>
            <person name="Cepeda A.J."/>
            <person name="Yan W."/>
            <person name="Fan B."/>
            <person name="Jiang Y."/>
            <person name="Adhikari A."/>
            <person name="Zheng C.-J."/>
            <person name="Schuster L."/>
            <person name="Cowan T.M."/>
            <person name="Smanski M.J."/>
            <person name="Chevrette M.G."/>
            <person name="De Carvalho L.P.S."/>
            <person name="Shen B."/>
        </authorList>
    </citation>
    <scope>NUCLEOTIDE SEQUENCE [LARGE SCALE GENOMIC DNA]</scope>
    <source>
        <strain evidence="2 3">NPDC007066</strain>
    </source>
</reference>
<accession>A0ABW6LCL3</accession>
<feature type="compositionally biased region" description="Basic and acidic residues" evidence="1">
    <location>
        <begin position="132"/>
        <end position="142"/>
    </location>
</feature>
<keyword evidence="3" id="KW-1185">Reference proteome</keyword>
<evidence type="ECO:0000256" key="1">
    <source>
        <dbReference type="SAM" id="MobiDB-lite"/>
    </source>
</evidence>
<organism evidence="2 3">
    <name type="scientific">Streptomyces massasporeus</name>
    <dbReference type="NCBI Taxonomy" id="67324"/>
    <lineage>
        <taxon>Bacteria</taxon>
        <taxon>Bacillati</taxon>
        <taxon>Actinomycetota</taxon>
        <taxon>Actinomycetes</taxon>
        <taxon>Kitasatosporales</taxon>
        <taxon>Streptomycetaceae</taxon>
        <taxon>Streptomyces</taxon>
    </lineage>
</organism>
<name>A0ABW6LCL3_9ACTN</name>
<evidence type="ECO:0000313" key="2">
    <source>
        <dbReference type="EMBL" id="MFE9226185.1"/>
    </source>
</evidence>
<dbReference type="EMBL" id="JBIAFP010000008">
    <property type="protein sequence ID" value="MFE9226185.1"/>
    <property type="molecule type" value="Genomic_DNA"/>
</dbReference>
<gene>
    <name evidence="2" type="ORF">ACFYM3_16400</name>
</gene>
<dbReference type="RefSeq" id="WP_358278687.1">
    <property type="nucleotide sequence ID" value="NZ_JBEYGJ010000003.1"/>
</dbReference>